<dbReference type="InterPro" id="IPR000835">
    <property type="entry name" value="HTH_MarR-typ"/>
</dbReference>
<gene>
    <name evidence="5" type="ORF">OHV25_16800</name>
</gene>
<reference evidence="5" key="1">
    <citation type="submission" date="2022-10" db="EMBL/GenBank/DDBJ databases">
        <title>The complete genomes of actinobacterial strains from the NBC collection.</title>
        <authorList>
            <person name="Joergensen T.S."/>
            <person name="Alvarez Arevalo M."/>
            <person name="Sterndorff E.B."/>
            <person name="Faurdal D."/>
            <person name="Vuksanovic O."/>
            <person name="Mourched A.-S."/>
            <person name="Charusanti P."/>
            <person name="Shaw S."/>
            <person name="Blin K."/>
            <person name="Weber T."/>
        </authorList>
    </citation>
    <scope>NUCLEOTIDE SEQUENCE</scope>
    <source>
        <strain evidence="5">NBC_00060</strain>
    </source>
</reference>
<dbReference type="GO" id="GO:0003700">
    <property type="term" value="F:DNA-binding transcription factor activity"/>
    <property type="evidence" value="ECO:0007669"/>
    <property type="project" value="InterPro"/>
</dbReference>
<dbReference type="PROSITE" id="PS01117">
    <property type="entry name" value="HTH_MARR_1"/>
    <property type="match status" value="1"/>
</dbReference>
<sequence>MSGTSRPAAVTDAVTNDALMDALWDSLADYYGDFTAAASEAGLTASQAKALTVLRRGPAAMRSLATTLHCDASNITGIVDRLETRGLVRREPSPTDRRVKNVLLTDDGLRTVESIRAGMHGTHSALDALEGADRDALHELLRRLFTGPAGRPGTGPRTVG</sequence>
<name>A0AAU2GZ51_9ACTN</name>
<evidence type="ECO:0000259" key="4">
    <source>
        <dbReference type="PROSITE" id="PS50995"/>
    </source>
</evidence>
<dbReference type="GO" id="GO:0006950">
    <property type="term" value="P:response to stress"/>
    <property type="evidence" value="ECO:0007669"/>
    <property type="project" value="TreeGrafter"/>
</dbReference>
<keyword evidence="1" id="KW-0805">Transcription regulation</keyword>
<keyword evidence="2" id="KW-0238">DNA-binding</keyword>
<dbReference type="AlphaFoldDB" id="A0AAU2GZ51"/>
<accession>A0AAU2GZ51</accession>
<evidence type="ECO:0000256" key="3">
    <source>
        <dbReference type="ARBA" id="ARBA00023163"/>
    </source>
</evidence>
<dbReference type="PROSITE" id="PS50995">
    <property type="entry name" value="HTH_MARR_2"/>
    <property type="match status" value="1"/>
</dbReference>
<dbReference type="SMART" id="SM00347">
    <property type="entry name" value="HTH_MARR"/>
    <property type="match status" value="1"/>
</dbReference>
<proteinExistence type="predicted"/>
<dbReference type="SUPFAM" id="SSF46785">
    <property type="entry name" value="Winged helix' DNA-binding domain"/>
    <property type="match status" value="1"/>
</dbReference>
<dbReference type="GO" id="GO:0003677">
    <property type="term" value="F:DNA binding"/>
    <property type="evidence" value="ECO:0007669"/>
    <property type="project" value="UniProtKB-KW"/>
</dbReference>
<dbReference type="InterPro" id="IPR039422">
    <property type="entry name" value="MarR/SlyA-like"/>
</dbReference>
<dbReference type="InterPro" id="IPR036390">
    <property type="entry name" value="WH_DNA-bd_sf"/>
</dbReference>
<evidence type="ECO:0000256" key="1">
    <source>
        <dbReference type="ARBA" id="ARBA00023015"/>
    </source>
</evidence>
<keyword evidence="3" id="KW-0804">Transcription</keyword>
<dbReference type="Pfam" id="PF01047">
    <property type="entry name" value="MarR"/>
    <property type="match status" value="1"/>
</dbReference>
<dbReference type="PANTHER" id="PTHR33164">
    <property type="entry name" value="TRANSCRIPTIONAL REGULATOR, MARR FAMILY"/>
    <property type="match status" value="1"/>
</dbReference>
<dbReference type="InterPro" id="IPR036388">
    <property type="entry name" value="WH-like_DNA-bd_sf"/>
</dbReference>
<protein>
    <submittedName>
        <fullName evidence="5">MarR family transcriptional regulator</fullName>
    </submittedName>
</protein>
<dbReference type="Gene3D" id="1.10.10.10">
    <property type="entry name" value="Winged helix-like DNA-binding domain superfamily/Winged helix DNA-binding domain"/>
    <property type="match status" value="1"/>
</dbReference>
<feature type="domain" description="HTH marR-type" evidence="4">
    <location>
        <begin position="16"/>
        <end position="146"/>
    </location>
</feature>
<dbReference type="PRINTS" id="PR00598">
    <property type="entry name" value="HTHMARR"/>
</dbReference>
<evidence type="ECO:0000256" key="2">
    <source>
        <dbReference type="ARBA" id="ARBA00023125"/>
    </source>
</evidence>
<dbReference type="InterPro" id="IPR023187">
    <property type="entry name" value="Tscrpt_reg_MarR-type_CS"/>
</dbReference>
<dbReference type="PANTHER" id="PTHR33164:SF99">
    <property type="entry name" value="MARR FAMILY REGULATORY PROTEIN"/>
    <property type="match status" value="1"/>
</dbReference>
<dbReference type="EMBL" id="CP108253">
    <property type="protein sequence ID" value="WTU41136.1"/>
    <property type="molecule type" value="Genomic_DNA"/>
</dbReference>
<evidence type="ECO:0000313" key="5">
    <source>
        <dbReference type="EMBL" id="WTU41136.1"/>
    </source>
</evidence>
<organism evidence="5">
    <name type="scientific">Streptomyces sp. NBC_00060</name>
    <dbReference type="NCBI Taxonomy" id="2975636"/>
    <lineage>
        <taxon>Bacteria</taxon>
        <taxon>Bacillati</taxon>
        <taxon>Actinomycetota</taxon>
        <taxon>Actinomycetes</taxon>
        <taxon>Kitasatosporales</taxon>
        <taxon>Streptomycetaceae</taxon>
        <taxon>Streptomyces</taxon>
    </lineage>
</organism>